<name>R0KPP7_NOSB1</name>
<evidence type="ECO:0000256" key="7">
    <source>
        <dbReference type="ARBA" id="ARBA00023146"/>
    </source>
</evidence>
<dbReference type="PANTHER" id="PTHR10745">
    <property type="entry name" value="GLYCYL-TRNA SYNTHETASE/DNA POLYMERASE SUBUNIT GAMMA-2"/>
    <property type="match status" value="1"/>
</dbReference>
<evidence type="ECO:0000256" key="8">
    <source>
        <dbReference type="ARBA" id="ARBA00030057"/>
    </source>
</evidence>
<evidence type="ECO:0000256" key="2">
    <source>
        <dbReference type="ARBA" id="ARBA00012829"/>
    </source>
</evidence>
<dbReference type="InterPro" id="IPR004154">
    <property type="entry name" value="Anticodon-bd"/>
</dbReference>
<evidence type="ECO:0000256" key="4">
    <source>
        <dbReference type="ARBA" id="ARBA00022741"/>
    </source>
</evidence>
<evidence type="ECO:0000259" key="11">
    <source>
        <dbReference type="PROSITE" id="PS50862"/>
    </source>
</evidence>
<dbReference type="AlphaFoldDB" id="R0KPP7"/>
<keyword evidence="3" id="KW-0436">Ligase</keyword>
<dbReference type="Pfam" id="PF00587">
    <property type="entry name" value="tRNA-synt_2b"/>
    <property type="match status" value="1"/>
</dbReference>
<dbReference type="Proteomes" id="UP000016927">
    <property type="component" value="Unassembled WGS sequence"/>
</dbReference>
<accession>R0KPP7</accession>
<dbReference type="GO" id="GO:0005524">
    <property type="term" value="F:ATP binding"/>
    <property type="evidence" value="ECO:0007669"/>
    <property type="project" value="UniProtKB-KW"/>
</dbReference>
<keyword evidence="6" id="KW-0648">Protein biosynthesis</keyword>
<feature type="domain" description="Aminoacyl-transfer RNA synthetases class-II family profile" evidence="11">
    <location>
        <begin position="15"/>
        <end position="551"/>
    </location>
</feature>
<sequence>MSVPKNSKFLSENSEILEKVLKSRFFLSQTASIYGGVAGLYDLGPHMFGLKQKLLEIWRNFFVIEENLLEIESSTLLPYNVLKASGHVDRFCDILICDSITQSSYRADHYISEFLSKLKPTEEIINIINSLDCMNCNEIDEIIQKFKISSPEGNPFSKAINFNLMFSTSLGFNPGQQAFLRPETAQGQFLNFKKLYEYNFRKFPFGSATIGKAFRNEISPRSGLIRVREFDQAEIEFFVSPGDKKFSKFKEIKDLKIPLKYDVKREEGDDNEGGNEVKDTNDDSNINSNNNPNDIHITPLSFAINNKIIANETLGYFMGRTYLFLLEIGINPNLMRFRQHKKDEMAHYATDCWDCELYSSSGWIECIGIADRSAYDLTSHSKATKVDLSYKKILEDPYEISKWTPVPDKKKLIKILKNKYEKFKNEIEEIESEWINENKREIVKVVKGDDVKGDIKGEDLDEGLSNLNTNLTTNNSPSLNNPPSPSLYYITHVFEGTPFEIEVQLITKKVTEENIIPDVIEPSFGIGRILTILLEQTFYIRDSGRTSFKLPYCICPTKVMISYLIYNEEYESSIKRLEKDFKNENLGVVVNQRGCSIGKKYVYADELGIPYFITFDEKSIKTETVTIRERDSMKQIRVKMKEVVEIIKKMIKEKKGISEYGEVIE</sequence>
<dbReference type="PROSITE" id="PS50862">
    <property type="entry name" value="AA_TRNA_LIGASE_II"/>
    <property type="match status" value="1"/>
</dbReference>
<evidence type="ECO:0000256" key="1">
    <source>
        <dbReference type="ARBA" id="ARBA00008226"/>
    </source>
</evidence>
<dbReference type="GO" id="GO:0070150">
    <property type="term" value="P:mitochondrial glycyl-tRNA aminoacylation"/>
    <property type="evidence" value="ECO:0007669"/>
    <property type="project" value="TreeGrafter"/>
</dbReference>
<dbReference type="InterPro" id="IPR027031">
    <property type="entry name" value="Gly-tRNA_synthase/POLG2"/>
</dbReference>
<feature type="region of interest" description="Disordered" evidence="10">
    <location>
        <begin position="266"/>
        <end position="291"/>
    </location>
</feature>
<evidence type="ECO:0000256" key="6">
    <source>
        <dbReference type="ARBA" id="ARBA00022917"/>
    </source>
</evidence>
<keyword evidence="4" id="KW-0547">Nucleotide-binding</keyword>
<dbReference type="InterPro" id="IPR036621">
    <property type="entry name" value="Anticodon-bd_dom_sf"/>
</dbReference>
<dbReference type="OrthoDB" id="57698at2759"/>
<dbReference type="SUPFAM" id="SSF52954">
    <property type="entry name" value="Class II aaRS ABD-related"/>
    <property type="match status" value="1"/>
</dbReference>
<dbReference type="InterPro" id="IPR002315">
    <property type="entry name" value="tRNA-synt_gly"/>
</dbReference>
<evidence type="ECO:0000256" key="3">
    <source>
        <dbReference type="ARBA" id="ARBA00022598"/>
    </source>
</evidence>
<dbReference type="InterPro" id="IPR033731">
    <property type="entry name" value="GlyRS-like_core"/>
</dbReference>
<dbReference type="Pfam" id="PF03129">
    <property type="entry name" value="HGTP_anticodon"/>
    <property type="match status" value="1"/>
</dbReference>
<keyword evidence="9" id="KW-0175">Coiled coil</keyword>
<dbReference type="Gene3D" id="3.30.930.10">
    <property type="entry name" value="Bira Bifunctional Protein, Domain 2"/>
    <property type="match status" value="2"/>
</dbReference>
<evidence type="ECO:0000256" key="5">
    <source>
        <dbReference type="ARBA" id="ARBA00022840"/>
    </source>
</evidence>
<dbReference type="GO" id="GO:0004820">
    <property type="term" value="F:glycine-tRNA ligase activity"/>
    <property type="evidence" value="ECO:0007669"/>
    <property type="project" value="UniProtKB-EC"/>
</dbReference>
<keyword evidence="7 12" id="KW-0030">Aminoacyl-tRNA synthetase</keyword>
<comment type="similarity">
    <text evidence="1">Belongs to the class-II aminoacyl-tRNA synthetase family.</text>
</comment>
<dbReference type="NCBIfam" id="TIGR00389">
    <property type="entry name" value="glyS_dimeric"/>
    <property type="match status" value="1"/>
</dbReference>
<dbReference type="Gene3D" id="3.30.40.230">
    <property type="match status" value="1"/>
</dbReference>
<organism evidence="12 13">
    <name type="scientific">Nosema bombycis (strain CQ1 / CVCC 102059)</name>
    <name type="common">Microsporidian parasite</name>
    <name type="synonym">Pebrine of silkworm</name>
    <dbReference type="NCBI Taxonomy" id="578461"/>
    <lineage>
        <taxon>Eukaryota</taxon>
        <taxon>Fungi</taxon>
        <taxon>Fungi incertae sedis</taxon>
        <taxon>Microsporidia</taxon>
        <taxon>Nosematidae</taxon>
        <taxon>Nosema</taxon>
    </lineage>
</organism>
<dbReference type="InterPro" id="IPR006195">
    <property type="entry name" value="aa-tRNA-synth_II"/>
</dbReference>
<dbReference type="EC" id="6.1.1.14" evidence="2"/>
<dbReference type="VEuPathDB" id="MicrosporidiaDB:NBO_381g0002"/>
<dbReference type="SUPFAM" id="SSF55681">
    <property type="entry name" value="Class II aaRS and biotin synthetases"/>
    <property type="match status" value="1"/>
</dbReference>
<dbReference type="Gene3D" id="3.40.50.800">
    <property type="entry name" value="Anticodon-binding domain"/>
    <property type="match status" value="1"/>
</dbReference>
<dbReference type="STRING" id="578461.R0KPP7"/>
<dbReference type="PANTHER" id="PTHR10745:SF0">
    <property type="entry name" value="GLYCINE--TRNA LIGASE"/>
    <property type="match status" value="1"/>
</dbReference>
<protein>
    <recommendedName>
        <fullName evidence="2">glycine--tRNA ligase</fullName>
        <ecNumber evidence="2">6.1.1.14</ecNumber>
    </recommendedName>
    <alternativeName>
        <fullName evidence="8">Diadenosine tetraphosphate synthetase</fullName>
    </alternativeName>
</protein>
<dbReference type="OMA" id="HFVNFQR"/>
<gene>
    <name evidence="12" type="primary">SYG</name>
    <name evidence="12" type="ORF">NBO_381g0002</name>
</gene>
<dbReference type="InterPro" id="IPR002314">
    <property type="entry name" value="aa-tRNA-synt_IIb"/>
</dbReference>
<evidence type="ECO:0000256" key="10">
    <source>
        <dbReference type="SAM" id="MobiDB-lite"/>
    </source>
</evidence>
<keyword evidence="5" id="KW-0067">ATP-binding</keyword>
<proteinExistence type="inferred from homology"/>
<dbReference type="CDD" id="cd00774">
    <property type="entry name" value="GlyRS-like_core"/>
    <property type="match status" value="1"/>
</dbReference>
<dbReference type="PRINTS" id="PR01043">
    <property type="entry name" value="TRNASYNTHGLY"/>
</dbReference>
<feature type="coiled-coil region" evidence="9">
    <location>
        <begin position="413"/>
        <end position="440"/>
    </location>
</feature>
<reference evidence="12 13" key="1">
    <citation type="journal article" date="2013" name="BMC Genomics">
        <title>Comparative genomics of parasitic silkworm microsporidia reveal an association between genome expansion and host adaptation.</title>
        <authorList>
            <person name="Pan G."/>
            <person name="Xu J."/>
            <person name="Li T."/>
            <person name="Xia Q."/>
            <person name="Liu S.L."/>
            <person name="Zhang G."/>
            <person name="Li S."/>
            <person name="Li C."/>
            <person name="Liu H."/>
            <person name="Yang L."/>
            <person name="Liu T."/>
            <person name="Zhang X."/>
            <person name="Wu Z."/>
            <person name="Fan W."/>
            <person name="Dang X."/>
            <person name="Xiang H."/>
            <person name="Tao M."/>
            <person name="Li Y."/>
            <person name="Hu J."/>
            <person name="Li Z."/>
            <person name="Lin L."/>
            <person name="Luo J."/>
            <person name="Geng L."/>
            <person name="Wang L."/>
            <person name="Long M."/>
            <person name="Wan Y."/>
            <person name="He N."/>
            <person name="Zhang Z."/>
            <person name="Lu C."/>
            <person name="Keeling P.J."/>
            <person name="Wang J."/>
            <person name="Xiang Z."/>
            <person name="Zhou Z."/>
        </authorList>
    </citation>
    <scope>NUCLEOTIDE SEQUENCE [LARGE SCALE GENOMIC DNA]</scope>
    <source>
        <strain evidence="13">CQ1 / CVCC 102059</strain>
    </source>
</reference>
<dbReference type="GO" id="GO:0005739">
    <property type="term" value="C:mitochondrion"/>
    <property type="evidence" value="ECO:0007669"/>
    <property type="project" value="TreeGrafter"/>
</dbReference>
<dbReference type="EMBL" id="KB909289">
    <property type="protein sequence ID" value="EOB12681.1"/>
    <property type="molecule type" value="Genomic_DNA"/>
</dbReference>
<evidence type="ECO:0000256" key="9">
    <source>
        <dbReference type="SAM" id="Coils"/>
    </source>
</evidence>
<keyword evidence="13" id="KW-1185">Reference proteome</keyword>
<dbReference type="HOGENOM" id="CLU_015515_1_0_1"/>
<dbReference type="InterPro" id="IPR045864">
    <property type="entry name" value="aa-tRNA-synth_II/BPL/LPL"/>
</dbReference>
<evidence type="ECO:0000313" key="12">
    <source>
        <dbReference type="EMBL" id="EOB12681.1"/>
    </source>
</evidence>
<evidence type="ECO:0000313" key="13">
    <source>
        <dbReference type="Proteomes" id="UP000016927"/>
    </source>
</evidence>
<dbReference type="NCBIfam" id="NF003211">
    <property type="entry name" value="PRK04173.1"/>
    <property type="match status" value="1"/>
</dbReference>